<accession>A0A9Q9EZR9</accession>
<protein>
    <submittedName>
        <fullName evidence="1">Uncharacterized protein</fullName>
    </submittedName>
</protein>
<evidence type="ECO:0000313" key="1">
    <source>
        <dbReference type="EMBL" id="UTD01175.1"/>
    </source>
</evidence>
<name>A0A9Q9EZR9_TREDN</name>
<sequence>MNTKNISFLFHNGNYFNLPELVARLRFTQKIKDCFDHGKKFRKKSQNEYGVHTSQQFTDFDYLASNYEDLKEIAVDFSSIDDTKSYFAECCFAWALYYAYNIKANGRYTGELADLKSRIKVCVKHFINNGLKSKGYWSKFHPHPDYNHSWQFPTKTSKYYRNVLREYDSFILTAECADRYFAGVLNMFLVDYHAETLPEKNNFTHNYKQYLFELCSWIACSANSRYYRQMVNNFIINYYYWYTAMDGKKPDFYQFAPRFLSQMQTEHNKCLMGMLDISFCDITTLCKWIHYDVLFKNTDRHLEDLVSWMFGELFYTDNTSLRMKEIYTSLFFSMKHDLLENPGIVLLMYLGIQKISFHDFKTIFISADSEVQNQSAKATLLKCLSTNYSDTEIYQNTLAYIYQKRSPAVDNKFLSEFLQRLFYFMVWDICSAYSFRLDVYFSIHGIEPHSLFKNRRYENDDISSNTKKSRRLSTWTNDKESLIANFYEPFLDGTWREAQTLQNILNLFADFFEFKKKKPFDEIDVLKLSDGNISVFETISTLIYNLSHGESKTYIIDELNFIRKQYEVSANVIPNLRKEFKSDAERAEIKKRYEENLNFLKECDQGFYLKDFMQSFYPFNYEIMELYEESFNGSYRQIGYELKDYPLNQSCRLSLRRDCICKFLIESDSDICISNSEGKACKLSIDKEKRFRSNYKNHFLHRYLYNDRNSETHYSPCTAINNLLGNDSSDKKFILTALFDIKKQLSNMREKETSTEQTIQIEYLAAECNDLFEIIINTYFQHIPEKISVWNYVFNEDGEFILPSKQISDFNDNFSSLDLGHDVYNRLQAFFEIVWNIRSLYHDKRNDADFLQIYKLPIELYLIYLSLSLQKHDGDVRSL</sequence>
<dbReference type="AlphaFoldDB" id="A0A9Q9EZR9"/>
<gene>
    <name evidence="1" type="ORF">E4N86_10960</name>
</gene>
<reference evidence="1" key="1">
    <citation type="submission" date="2020-04" db="EMBL/GenBank/DDBJ databases">
        <title>Comparative genomics of oral phylogroup-2 Treponema strains.</title>
        <authorList>
            <person name="Zeng H."/>
            <person name="Chan Y.K."/>
            <person name="Watt R.M."/>
        </authorList>
    </citation>
    <scope>NUCLEOTIDE SEQUENCE</scope>
    <source>
        <strain evidence="1">OMZ 905</strain>
    </source>
</reference>
<organism evidence="1 2">
    <name type="scientific">Treponema denticola</name>
    <dbReference type="NCBI Taxonomy" id="158"/>
    <lineage>
        <taxon>Bacteria</taxon>
        <taxon>Pseudomonadati</taxon>
        <taxon>Spirochaetota</taxon>
        <taxon>Spirochaetia</taxon>
        <taxon>Spirochaetales</taxon>
        <taxon>Treponemataceae</taxon>
        <taxon>Treponema</taxon>
    </lineage>
</organism>
<dbReference type="EMBL" id="CP051635">
    <property type="protein sequence ID" value="UTD01175.1"/>
    <property type="molecule type" value="Genomic_DNA"/>
</dbReference>
<dbReference type="Proteomes" id="UP001056981">
    <property type="component" value="Chromosome"/>
</dbReference>
<evidence type="ECO:0000313" key="2">
    <source>
        <dbReference type="Proteomes" id="UP001056981"/>
    </source>
</evidence>
<dbReference type="RefSeq" id="WP_253717291.1">
    <property type="nucleotide sequence ID" value="NZ_CP051522.1"/>
</dbReference>
<proteinExistence type="predicted"/>